<proteinExistence type="predicted"/>
<dbReference type="GO" id="GO:0009231">
    <property type="term" value="P:riboflavin biosynthetic process"/>
    <property type="evidence" value="ECO:0007669"/>
    <property type="project" value="InterPro"/>
</dbReference>
<dbReference type="OrthoDB" id="195113at2"/>
<dbReference type="InterPro" id="IPR002734">
    <property type="entry name" value="RibDG_C"/>
</dbReference>
<dbReference type="EMBL" id="FQWQ01000005">
    <property type="protein sequence ID" value="SHH90921.1"/>
    <property type="molecule type" value="Genomic_DNA"/>
</dbReference>
<dbReference type="RefSeq" id="WP_073142021.1">
    <property type="nucleotide sequence ID" value="NZ_FQWQ01000005.1"/>
</dbReference>
<gene>
    <name evidence="2" type="ORF">SAMN04488109_6011</name>
</gene>
<sequence length="188" mass="21121">MGKIISFINTTPDGFADSQYVTPDAEYFEFVHDILTEVQTVAYGRNTFELFQQLWPVRLESDATPYWQMKMAHALTDIPKQVYSSALSTTTWKNSTIVRDLDVKAIRRFKQADQKGLLTFGSLALVAALTQNQLVDDYYFCIQSLIGGGGSTRLFSKTALNAPQPLKLKSTKVLQSGVVIVHYQRADQ</sequence>
<evidence type="ECO:0000259" key="1">
    <source>
        <dbReference type="Pfam" id="PF01872"/>
    </source>
</evidence>
<name>A0A1M5WTW8_9BACT</name>
<organism evidence="2 3">
    <name type="scientific">Chryseolinea serpens</name>
    <dbReference type="NCBI Taxonomy" id="947013"/>
    <lineage>
        <taxon>Bacteria</taxon>
        <taxon>Pseudomonadati</taxon>
        <taxon>Bacteroidota</taxon>
        <taxon>Cytophagia</taxon>
        <taxon>Cytophagales</taxon>
        <taxon>Fulvivirgaceae</taxon>
        <taxon>Chryseolinea</taxon>
    </lineage>
</organism>
<dbReference type="STRING" id="947013.SAMN04488109_6011"/>
<dbReference type="InterPro" id="IPR024072">
    <property type="entry name" value="DHFR-like_dom_sf"/>
</dbReference>
<dbReference type="GO" id="GO:0008703">
    <property type="term" value="F:5-amino-6-(5-phosphoribosylamino)uracil reductase activity"/>
    <property type="evidence" value="ECO:0007669"/>
    <property type="project" value="InterPro"/>
</dbReference>
<evidence type="ECO:0000313" key="3">
    <source>
        <dbReference type="Proteomes" id="UP000184212"/>
    </source>
</evidence>
<feature type="domain" description="Bacterial bifunctional deaminase-reductase C-terminal" evidence="1">
    <location>
        <begin position="27"/>
        <end position="179"/>
    </location>
</feature>
<dbReference type="AlphaFoldDB" id="A0A1M5WTW8"/>
<protein>
    <submittedName>
        <fullName evidence="2">Dihydrofolate reductase</fullName>
    </submittedName>
</protein>
<keyword evidence="3" id="KW-1185">Reference proteome</keyword>
<dbReference type="Gene3D" id="3.40.430.10">
    <property type="entry name" value="Dihydrofolate Reductase, subunit A"/>
    <property type="match status" value="1"/>
</dbReference>
<reference evidence="2 3" key="1">
    <citation type="submission" date="2016-11" db="EMBL/GenBank/DDBJ databases">
        <authorList>
            <person name="Jaros S."/>
            <person name="Januszkiewicz K."/>
            <person name="Wedrychowicz H."/>
        </authorList>
    </citation>
    <scope>NUCLEOTIDE SEQUENCE [LARGE SCALE GENOMIC DNA]</scope>
    <source>
        <strain evidence="2 3">DSM 24574</strain>
    </source>
</reference>
<evidence type="ECO:0000313" key="2">
    <source>
        <dbReference type="EMBL" id="SHH90921.1"/>
    </source>
</evidence>
<accession>A0A1M5WTW8</accession>
<dbReference type="Proteomes" id="UP000184212">
    <property type="component" value="Unassembled WGS sequence"/>
</dbReference>
<dbReference type="Pfam" id="PF01872">
    <property type="entry name" value="RibD_C"/>
    <property type="match status" value="1"/>
</dbReference>
<dbReference type="SUPFAM" id="SSF53597">
    <property type="entry name" value="Dihydrofolate reductase-like"/>
    <property type="match status" value="1"/>
</dbReference>